<keyword evidence="4" id="KW-0067">ATP-binding</keyword>
<feature type="compositionally biased region" description="Basic residues" evidence="2">
    <location>
        <begin position="16"/>
        <end position="28"/>
    </location>
</feature>
<comment type="caution">
    <text evidence="4">The sequence shown here is derived from an EMBL/GenBank/DDBJ whole genome shotgun (WGS) entry which is preliminary data.</text>
</comment>
<name>A0ABV3A9W1_9ACTN</name>
<dbReference type="Proteomes" id="UP001551011">
    <property type="component" value="Unassembled WGS sequence"/>
</dbReference>
<reference evidence="4 5" key="1">
    <citation type="submission" date="2024-06" db="EMBL/GenBank/DDBJ databases">
        <title>The Natural Products Discovery Center: Release of the First 8490 Sequenced Strains for Exploring Actinobacteria Biosynthetic Diversity.</title>
        <authorList>
            <person name="Kalkreuter E."/>
            <person name="Kautsar S.A."/>
            <person name="Yang D."/>
            <person name="Bader C.D."/>
            <person name="Teijaro C.N."/>
            <person name="Fluegel L."/>
            <person name="Davis C.M."/>
            <person name="Simpson J.R."/>
            <person name="Lauterbach L."/>
            <person name="Steele A.D."/>
            <person name="Gui C."/>
            <person name="Meng S."/>
            <person name="Li G."/>
            <person name="Viehrig K."/>
            <person name="Ye F."/>
            <person name="Su P."/>
            <person name="Kiefer A.F."/>
            <person name="Nichols A."/>
            <person name="Cepeda A.J."/>
            <person name="Yan W."/>
            <person name="Fan B."/>
            <person name="Jiang Y."/>
            <person name="Adhikari A."/>
            <person name="Zheng C.-J."/>
            <person name="Schuster L."/>
            <person name="Cowan T.M."/>
            <person name="Smanski M.J."/>
            <person name="Chevrette M.G."/>
            <person name="De Carvalho L.P.S."/>
            <person name="Shen B."/>
        </authorList>
    </citation>
    <scope>NUCLEOTIDE SEQUENCE [LARGE SCALE GENOMIC DNA]</scope>
    <source>
        <strain evidence="4 5">NPDC020594</strain>
    </source>
</reference>
<proteinExistence type="predicted"/>
<keyword evidence="1" id="KW-0378">Hydrolase</keyword>
<dbReference type="RefSeq" id="WP_359257150.1">
    <property type="nucleotide sequence ID" value="NZ_JBFAEG010000011.1"/>
</dbReference>
<dbReference type="InterPro" id="IPR036457">
    <property type="entry name" value="PPM-type-like_dom_sf"/>
</dbReference>
<protein>
    <submittedName>
        <fullName evidence="4">ATP-binding SpoIIE family protein phosphatase</fullName>
    </submittedName>
</protein>
<dbReference type="InterPro" id="IPR036890">
    <property type="entry name" value="HATPase_C_sf"/>
</dbReference>
<evidence type="ECO:0000256" key="1">
    <source>
        <dbReference type="ARBA" id="ARBA00022801"/>
    </source>
</evidence>
<evidence type="ECO:0000313" key="5">
    <source>
        <dbReference type="Proteomes" id="UP001551011"/>
    </source>
</evidence>
<dbReference type="GO" id="GO:0005524">
    <property type="term" value="F:ATP binding"/>
    <property type="evidence" value="ECO:0007669"/>
    <property type="project" value="UniProtKB-KW"/>
</dbReference>
<dbReference type="CDD" id="cd16936">
    <property type="entry name" value="HATPase_RsbW-like"/>
    <property type="match status" value="1"/>
</dbReference>
<dbReference type="PANTHER" id="PTHR43156:SF2">
    <property type="entry name" value="STAGE II SPORULATION PROTEIN E"/>
    <property type="match status" value="1"/>
</dbReference>
<dbReference type="Gene3D" id="3.60.40.10">
    <property type="entry name" value="PPM-type phosphatase domain"/>
    <property type="match status" value="1"/>
</dbReference>
<dbReference type="EMBL" id="JBFAEG010000011">
    <property type="protein sequence ID" value="MEU5708738.1"/>
    <property type="molecule type" value="Genomic_DNA"/>
</dbReference>
<keyword evidence="5" id="KW-1185">Reference proteome</keyword>
<evidence type="ECO:0000259" key="3">
    <source>
        <dbReference type="Pfam" id="PF07228"/>
    </source>
</evidence>
<dbReference type="Pfam" id="PF07228">
    <property type="entry name" value="SpoIIE"/>
    <property type="match status" value="1"/>
</dbReference>
<organism evidence="4 5">
    <name type="scientific">Streptomyces flaveolus</name>
    <dbReference type="NCBI Taxonomy" id="67297"/>
    <lineage>
        <taxon>Bacteria</taxon>
        <taxon>Bacillati</taxon>
        <taxon>Actinomycetota</taxon>
        <taxon>Actinomycetes</taxon>
        <taxon>Kitasatosporales</taxon>
        <taxon>Streptomycetaceae</taxon>
        <taxon>Streptomyces</taxon>
    </lineage>
</organism>
<evidence type="ECO:0000313" key="4">
    <source>
        <dbReference type="EMBL" id="MEU5708738.1"/>
    </source>
</evidence>
<accession>A0ABV3A9W1</accession>
<dbReference type="InterPro" id="IPR001932">
    <property type="entry name" value="PPM-type_phosphatase-like_dom"/>
</dbReference>
<feature type="domain" description="PPM-type phosphatase" evidence="3">
    <location>
        <begin position="74"/>
        <end position="201"/>
    </location>
</feature>
<dbReference type="Gene3D" id="3.30.565.10">
    <property type="entry name" value="Histidine kinase-like ATPase, C-terminal domain"/>
    <property type="match status" value="1"/>
</dbReference>
<dbReference type="PANTHER" id="PTHR43156">
    <property type="entry name" value="STAGE II SPORULATION PROTEIN E-RELATED"/>
    <property type="match status" value="1"/>
</dbReference>
<keyword evidence="4" id="KW-0547">Nucleotide-binding</keyword>
<dbReference type="InterPro" id="IPR052016">
    <property type="entry name" value="Bact_Sigma-Reg"/>
</dbReference>
<gene>
    <name evidence="4" type="ORF">AB0H04_17970</name>
</gene>
<sequence>MAKQLLSPVVEAQSGSRRRAAPPARRVRGTGSRWPVAATTGVRGGPRCRVLVFGRWRRLSNAQPAPRRPSRRSDGATRLYAVYDPVSRQCALACAGHVLPAVVCLDGTADLLELPPGPPLGLGGLPFEAAEFDFPEGSVLALYTDGLIEGRDHDVEAGIALVRQALAQPAFSLQATCDTVLDALLPADRPHDDVALLLARTHVLGARHVASRYLDGHPVCVSRARSNVAQQLTSRVEKVEFSTGLIVSELVTNAIRYGRPPIRLRLIHDRALVCEVSDTSSTTPHLPAPGRSVRQALGNAARPTRQDSLGRAEREGVRWIPGMGFPVGATTDGALR</sequence>
<feature type="region of interest" description="Disordered" evidence="2">
    <location>
        <begin position="1"/>
        <end position="32"/>
    </location>
</feature>
<evidence type="ECO:0000256" key="2">
    <source>
        <dbReference type="SAM" id="MobiDB-lite"/>
    </source>
</evidence>